<dbReference type="PANTHER" id="PTHR48106:SF18">
    <property type="entry name" value="QUINONE OXIDOREDUCTASE PIG3"/>
    <property type="match status" value="1"/>
</dbReference>
<feature type="domain" description="Alcohol dehydrogenase-like C-terminal" evidence="3">
    <location>
        <begin position="83"/>
        <end position="180"/>
    </location>
</feature>
<dbReference type="GO" id="GO:0016651">
    <property type="term" value="F:oxidoreductase activity, acting on NAD(P)H"/>
    <property type="evidence" value="ECO:0007669"/>
    <property type="project" value="TreeGrafter"/>
</dbReference>
<dbReference type="PATRIC" id="fig|1232683.4.peg.1331"/>
<protein>
    <submittedName>
        <fullName evidence="4">Quinone reductase</fullName>
    </submittedName>
</protein>
<evidence type="ECO:0000313" key="5">
    <source>
        <dbReference type="Proteomes" id="UP000028252"/>
    </source>
</evidence>
<gene>
    <name evidence="4" type="ORF">ADIMK_1351</name>
</gene>
<dbReference type="InterPro" id="IPR036291">
    <property type="entry name" value="NAD(P)-bd_dom_sf"/>
</dbReference>
<proteinExistence type="predicted"/>
<dbReference type="Gene3D" id="3.40.50.720">
    <property type="entry name" value="NAD(P)-binding Rossmann-like Domain"/>
    <property type="match status" value="1"/>
</dbReference>
<evidence type="ECO:0000313" key="4">
    <source>
        <dbReference type="EMBL" id="KEA64447.1"/>
    </source>
</evidence>
<organism evidence="4 5">
    <name type="scientific">Marinobacterium lacunae</name>
    <dbReference type="NCBI Taxonomy" id="1232683"/>
    <lineage>
        <taxon>Bacteria</taxon>
        <taxon>Pseudomonadati</taxon>
        <taxon>Pseudomonadota</taxon>
        <taxon>Gammaproteobacteria</taxon>
        <taxon>Oceanospirillales</taxon>
        <taxon>Oceanospirillaceae</taxon>
        <taxon>Marinobacterium</taxon>
    </lineage>
</organism>
<evidence type="ECO:0000256" key="2">
    <source>
        <dbReference type="ARBA" id="ARBA00023002"/>
    </source>
</evidence>
<evidence type="ECO:0000256" key="1">
    <source>
        <dbReference type="ARBA" id="ARBA00022857"/>
    </source>
</evidence>
<evidence type="ECO:0000259" key="3">
    <source>
        <dbReference type="Pfam" id="PF00107"/>
    </source>
</evidence>
<dbReference type="GO" id="GO:0070402">
    <property type="term" value="F:NADPH binding"/>
    <property type="evidence" value="ECO:0007669"/>
    <property type="project" value="TreeGrafter"/>
</dbReference>
<dbReference type="PANTHER" id="PTHR48106">
    <property type="entry name" value="QUINONE OXIDOREDUCTASE PIG3-RELATED"/>
    <property type="match status" value="1"/>
</dbReference>
<keyword evidence="1" id="KW-0521">NADP</keyword>
<dbReference type="EMBL" id="JMQN01000016">
    <property type="protein sequence ID" value="KEA64447.1"/>
    <property type="molecule type" value="Genomic_DNA"/>
</dbReference>
<accession>A0A081G0Z2</accession>
<comment type="caution">
    <text evidence="4">The sequence shown here is derived from an EMBL/GenBank/DDBJ whole genome shotgun (WGS) entry which is preliminary data.</text>
</comment>
<dbReference type="SUPFAM" id="SSF51735">
    <property type="entry name" value="NAD(P)-binding Rossmann-fold domains"/>
    <property type="match status" value="1"/>
</dbReference>
<name>A0A081G0Z2_9GAMM</name>
<keyword evidence="5" id="KW-1185">Reference proteome</keyword>
<dbReference type="Pfam" id="PF00107">
    <property type="entry name" value="ADH_zinc_N"/>
    <property type="match status" value="1"/>
</dbReference>
<sequence>MVAVVLQAGAEAQLPAHSYVAFSMNGPVCGDERVVDEHYVVPVADSRTEQALMAYVWPSLYHGFEHLALAPSATVMIHRADSPLGLLNTLLALQRGAQVFALTRHRQSAYQLMQLGAAEAALYGTDWAALAREHGGVDAVLDPTSGVYAAQSLQALRRYGRVLMLGLEPGQGRAIDPLELRERNTGIAAVRWDPMRDRIGLESARPSFELLIDRIQQLPLTAAHRYEV</sequence>
<dbReference type="InterPro" id="IPR013149">
    <property type="entry name" value="ADH-like_C"/>
</dbReference>
<dbReference type="STRING" id="1232683.ADIMK_1351"/>
<dbReference type="AlphaFoldDB" id="A0A081G0Z2"/>
<keyword evidence="2" id="KW-0560">Oxidoreductase</keyword>
<reference evidence="4 5" key="1">
    <citation type="submission" date="2014-04" db="EMBL/GenBank/DDBJ databases">
        <title>Marinobacterium kochiensis sp. nov., isolated from sediment sample collected from Kochi backwaters in Kerala, India.</title>
        <authorList>
            <person name="Singh A."/>
            <person name="Pinnaka A.K."/>
        </authorList>
    </citation>
    <scope>NUCLEOTIDE SEQUENCE [LARGE SCALE GENOMIC DNA]</scope>
    <source>
        <strain evidence="4 5">AK27</strain>
    </source>
</reference>
<dbReference type="eggNOG" id="COG0604">
    <property type="taxonomic scope" value="Bacteria"/>
</dbReference>
<dbReference type="Proteomes" id="UP000028252">
    <property type="component" value="Unassembled WGS sequence"/>
</dbReference>